<evidence type="ECO:0000313" key="1">
    <source>
        <dbReference type="EMBL" id="WBW50232.1"/>
    </source>
</evidence>
<reference evidence="1 2" key="1">
    <citation type="submission" date="2023-01" db="EMBL/GenBank/DDBJ databases">
        <authorList>
            <person name="Lee S.H."/>
            <person name="Jung H.S."/>
            <person name="Yun J.U."/>
        </authorList>
    </citation>
    <scope>NUCLEOTIDE SEQUENCE [LARGE SCALE GENOMIC DNA]</scope>
    <source>
        <strain evidence="1 2">CBA3646</strain>
    </source>
</reference>
<accession>A0ABY7QU23</accession>
<proteinExistence type="predicted"/>
<sequence length="223" mass="25115">MIIDDSLGALLFLNWTQGDDSVLIDTALAPLSLRPVTAAHRAKVLGEFSVTTPIVTNPVLGGYIDSINGLDAFNRAYASEPGLVIAPKPFAETYGGVASELLRNTVLDGKSVPYIVNNICDSLITASHVYIMDSVLHYYREYFTTRYPKTVFHYLFDFIGETCRETRTGRRRIYVTGSPRQFRDQMRSVLGQTGDVRHVALEGETLSRQWHRVTALWRSYHDH</sequence>
<keyword evidence="2" id="KW-1185">Reference proteome</keyword>
<name>A0ABY7QU23_9FIRM</name>
<protein>
    <submittedName>
        <fullName evidence="1">Uncharacterized protein</fullName>
    </submittedName>
</protein>
<evidence type="ECO:0000313" key="2">
    <source>
        <dbReference type="Proteomes" id="UP001210339"/>
    </source>
</evidence>
<gene>
    <name evidence="1" type="ORF">O6R05_01435</name>
</gene>
<dbReference type="Proteomes" id="UP001210339">
    <property type="component" value="Chromosome"/>
</dbReference>
<dbReference type="EMBL" id="CP115667">
    <property type="protein sequence ID" value="WBW50232.1"/>
    <property type="molecule type" value="Genomic_DNA"/>
</dbReference>
<organism evidence="1 2">
    <name type="scientific">Peptoniphilus equinus</name>
    <dbReference type="NCBI Taxonomy" id="3016343"/>
    <lineage>
        <taxon>Bacteria</taxon>
        <taxon>Bacillati</taxon>
        <taxon>Bacillota</taxon>
        <taxon>Tissierellia</taxon>
        <taxon>Tissierellales</taxon>
        <taxon>Peptoniphilaceae</taxon>
        <taxon>Peptoniphilus</taxon>
    </lineage>
</organism>
<dbReference type="RefSeq" id="WP_271191763.1">
    <property type="nucleotide sequence ID" value="NZ_CP115667.1"/>
</dbReference>